<keyword evidence="8" id="KW-0732">Signal</keyword>
<evidence type="ECO:0000256" key="7">
    <source>
        <dbReference type="ARBA" id="ARBA00023180"/>
    </source>
</evidence>
<evidence type="ECO:0000313" key="11">
    <source>
        <dbReference type="EMBL" id="CAH0372650.1"/>
    </source>
</evidence>
<dbReference type="PANTHER" id="PTHR20961:SF38">
    <property type="entry name" value="PROTEIN O-LINKED-MANNOSE BETA-1,4-N-ACETYLGLUCOSAMINYLTRANSFERASE 2"/>
    <property type="match status" value="1"/>
</dbReference>
<evidence type="ECO:0000313" key="10">
    <source>
        <dbReference type="EMBL" id="CAE0687763.1"/>
    </source>
</evidence>
<evidence type="ECO:0000256" key="6">
    <source>
        <dbReference type="ARBA" id="ARBA00023136"/>
    </source>
</evidence>
<feature type="signal peptide" evidence="8">
    <location>
        <begin position="1"/>
        <end position="19"/>
    </location>
</feature>
<dbReference type="EMBL" id="CAKKNE010000003">
    <property type="protein sequence ID" value="CAH0372650.1"/>
    <property type="molecule type" value="Genomic_DNA"/>
</dbReference>
<gene>
    <name evidence="10" type="ORF">PCAL00307_LOCUS3197</name>
    <name evidence="11" type="ORF">PECAL_3P26620</name>
</gene>
<evidence type="ECO:0000313" key="12">
    <source>
        <dbReference type="Proteomes" id="UP000789595"/>
    </source>
</evidence>
<keyword evidence="4" id="KW-0812">Transmembrane</keyword>
<evidence type="ECO:0000256" key="3">
    <source>
        <dbReference type="ARBA" id="ARBA00022679"/>
    </source>
</evidence>
<protein>
    <recommendedName>
        <fullName evidence="9">Glycosyltransferase 61 catalytic domain-containing protein</fullName>
    </recommendedName>
</protein>
<dbReference type="GO" id="GO:0016020">
    <property type="term" value="C:membrane"/>
    <property type="evidence" value="ECO:0007669"/>
    <property type="project" value="UniProtKB-SubCell"/>
</dbReference>
<dbReference type="GO" id="GO:0016757">
    <property type="term" value="F:glycosyltransferase activity"/>
    <property type="evidence" value="ECO:0007669"/>
    <property type="project" value="UniProtKB-KW"/>
</dbReference>
<comment type="subcellular location">
    <subcellularLocation>
        <location evidence="1">Membrane</location>
        <topology evidence="1">Single-pass membrane protein</topology>
    </subcellularLocation>
</comment>
<dbReference type="AlphaFoldDB" id="A0A7S4E3T4"/>
<evidence type="ECO:0000259" key="9">
    <source>
        <dbReference type="Pfam" id="PF04577"/>
    </source>
</evidence>
<reference evidence="10" key="1">
    <citation type="submission" date="2021-01" db="EMBL/GenBank/DDBJ databases">
        <authorList>
            <person name="Corre E."/>
            <person name="Pelletier E."/>
            <person name="Niang G."/>
            <person name="Scheremetjew M."/>
            <person name="Finn R."/>
            <person name="Kale V."/>
            <person name="Holt S."/>
            <person name="Cochrane G."/>
            <person name="Meng A."/>
            <person name="Brown T."/>
            <person name="Cohen L."/>
        </authorList>
    </citation>
    <scope>NUCLEOTIDE SEQUENCE</scope>
    <source>
        <strain evidence="10">CCMP1756</strain>
    </source>
</reference>
<dbReference type="PANTHER" id="PTHR20961">
    <property type="entry name" value="GLYCOSYLTRANSFERASE"/>
    <property type="match status" value="1"/>
</dbReference>
<dbReference type="EMBL" id="HBIW01003886">
    <property type="protein sequence ID" value="CAE0687763.1"/>
    <property type="molecule type" value="Transcribed_RNA"/>
</dbReference>
<dbReference type="Proteomes" id="UP000789595">
    <property type="component" value="Unassembled WGS sequence"/>
</dbReference>
<evidence type="ECO:0000256" key="2">
    <source>
        <dbReference type="ARBA" id="ARBA00022676"/>
    </source>
</evidence>
<evidence type="ECO:0000256" key="5">
    <source>
        <dbReference type="ARBA" id="ARBA00022989"/>
    </source>
</evidence>
<reference evidence="11" key="2">
    <citation type="submission" date="2021-11" db="EMBL/GenBank/DDBJ databases">
        <authorList>
            <consortium name="Genoscope - CEA"/>
            <person name="William W."/>
        </authorList>
    </citation>
    <scope>NUCLEOTIDE SEQUENCE</scope>
</reference>
<keyword evidence="2" id="KW-0328">Glycosyltransferase</keyword>
<dbReference type="Pfam" id="PF04577">
    <property type="entry name" value="Glyco_transf_61"/>
    <property type="match status" value="1"/>
</dbReference>
<dbReference type="OrthoDB" id="201894at2759"/>
<keyword evidence="6" id="KW-0472">Membrane</keyword>
<keyword evidence="5" id="KW-1133">Transmembrane helix</keyword>
<dbReference type="InterPro" id="IPR049625">
    <property type="entry name" value="Glyco_transf_61_cat"/>
</dbReference>
<name>A0A7S4E3T4_9STRA</name>
<keyword evidence="7" id="KW-0325">Glycoprotein</keyword>
<keyword evidence="12" id="KW-1185">Reference proteome</keyword>
<proteinExistence type="predicted"/>
<accession>A0A7S4E3T4</accession>
<evidence type="ECO:0000256" key="4">
    <source>
        <dbReference type="ARBA" id="ARBA00022692"/>
    </source>
</evidence>
<sequence>MGLGRPALALVVATARGHALCWTAEQPNCDYALATLATKPTLRELELFLRTLHRFDATRKVYVGTDSVASNWTRKQQIHAVVDTPCLARYEAFSRNWMKRQRWGELTVWTHLQLEKTTVMARALDDGWSGVLYADCDVVWLAPFPSVGPGVLGVSPCLCAPRVEARYGKYNGGHVFARSREVLAVWRNATRRSRYFEQAALETVRTVFNESAFDLDRRANVEWLNLLGSHSFDRRDHTMNLTVDDDGQVWWLGDRLLSIHAHVVPSSNQPNFQLPAVARITAVLQRSLILDDLCATHHLLCASRAPCPVAAIRGRSRTVHIASFRAGHGDAASNYYHFFFGLLVPFLNWLETSRPLQGDAFLLNEHGVNHKFLPQLMRLAGREKCVQVGVVGASTHNGSDATARHVTLSNDLDWSILEGPSPRRVRPPEWGLDWHLYGCGFFSIEARRELARRVDVASRTMLRACACAPEPLVPSKPRLLFVRRRADPHNRHQNRSLPNFDALVAHLHAQSWSSAIEFRVVDFADLTLCEQACEAHQSAVLVAQHGAGLANAAYLRDRGRAAVVEICPKSMWYKSIFQCLAGLRGAHYGRIQQTDIHGPVDVAAAADAVATVLEVLGSPVDEKNRYPRPGGHHLRVCNGKDRVWRAPIDCGY</sequence>
<evidence type="ECO:0000256" key="1">
    <source>
        <dbReference type="ARBA" id="ARBA00004167"/>
    </source>
</evidence>
<feature type="domain" description="Glycosyltransferase 61 catalytic" evidence="9">
    <location>
        <begin position="449"/>
        <end position="557"/>
    </location>
</feature>
<evidence type="ECO:0000256" key="8">
    <source>
        <dbReference type="SAM" id="SignalP"/>
    </source>
</evidence>
<feature type="chain" id="PRO_5036212388" description="Glycosyltransferase 61 catalytic domain-containing protein" evidence="8">
    <location>
        <begin position="20"/>
        <end position="652"/>
    </location>
</feature>
<keyword evidence="3" id="KW-0808">Transferase</keyword>
<organism evidence="10">
    <name type="scientific">Pelagomonas calceolata</name>
    <dbReference type="NCBI Taxonomy" id="35677"/>
    <lineage>
        <taxon>Eukaryota</taxon>
        <taxon>Sar</taxon>
        <taxon>Stramenopiles</taxon>
        <taxon>Ochrophyta</taxon>
        <taxon>Pelagophyceae</taxon>
        <taxon>Pelagomonadales</taxon>
        <taxon>Pelagomonadaceae</taxon>
        <taxon>Pelagomonas</taxon>
    </lineage>
</organism>
<dbReference type="InterPro" id="IPR007657">
    <property type="entry name" value="Glycosyltransferase_61"/>
</dbReference>